<dbReference type="InterPro" id="IPR036397">
    <property type="entry name" value="RNaseH_sf"/>
</dbReference>
<dbReference type="Pfam" id="PF00665">
    <property type="entry name" value="rve"/>
    <property type="match status" value="1"/>
</dbReference>
<dbReference type="RefSeq" id="WP_180957543.1">
    <property type="nucleotide sequence ID" value="NZ_FXZE01000041.1"/>
</dbReference>
<name>A0A2H1KUA4_9MICO</name>
<evidence type="ECO:0000313" key="2">
    <source>
        <dbReference type="EMBL" id="SMY03373.1"/>
    </source>
</evidence>
<gene>
    <name evidence="2" type="ORF">BANT10_03518</name>
</gene>
<dbReference type="InterPro" id="IPR001584">
    <property type="entry name" value="Integrase_cat-core"/>
</dbReference>
<dbReference type="PANTHER" id="PTHR46889:SF4">
    <property type="entry name" value="TRANSPOSASE INSO FOR INSERTION SEQUENCE ELEMENT IS911B-RELATED"/>
    <property type="match status" value="1"/>
</dbReference>
<accession>A0A2H1KUA4</accession>
<keyword evidence="3" id="KW-1185">Reference proteome</keyword>
<dbReference type="Proteomes" id="UP000234342">
    <property type="component" value="Unassembled WGS sequence"/>
</dbReference>
<dbReference type="GO" id="GO:0015074">
    <property type="term" value="P:DNA integration"/>
    <property type="evidence" value="ECO:0007669"/>
    <property type="project" value="InterPro"/>
</dbReference>
<sequence>MAEAYRANALFDAHRDDPVFGHRLLADEARDAGEPMSDRTAWGIASSNGWFSAFGKPKRGKYRRPGPPVHDDLCAVVDEHGRSRHVFAADAPNQLWLTDITEHKTAEGKLYLCAIKDVFSGRIVGYSIDSRMKSRLAVQALDNAVAMRGDVAGCAVHSDYAEVFVNPKNQYLA</sequence>
<protein>
    <submittedName>
        <fullName evidence="2">Integrase core domain-containing protein</fullName>
    </submittedName>
</protein>
<organism evidence="2 3">
    <name type="scientific">Brevibacterium antiquum</name>
    <dbReference type="NCBI Taxonomy" id="234835"/>
    <lineage>
        <taxon>Bacteria</taxon>
        <taxon>Bacillati</taxon>
        <taxon>Actinomycetota</taxon>
        <taxon>Actinomycetes</taxon>
        <taxon>Micrococcales</taxon>
        <taxon>Brevibacteriaceae</taxon>
        <taxon>Brevibacterium</taxon>
    </lineage>
</organism>
<dbReference type="InterPro" id="IPR012337">
    <property type="entry name" value="RNaseH-like_sf"/>
</dbReference>
<dbReference type="GO" id="GO:0003676">
    <property type="term" value="F:nucleic acid binding"/>
    <property type="evidence" value="ECO:0007669"/>
    <property type="project" value="InterPro"/>
</dbReference>
<dbReference type="Gene3D" id="3.30.420.10">
    <property type="entry name" value="Ribonuclease H-like superfamily/Ribonuclease H"/>
    <property type="match status" value="1"/>
</dbReference>
<dbReference type="PANTHER" id="PTHR46889">
    <property type="entry name" value="TRANSPOSASE INSF FOR INSERTION SEQUENCE IS3B-RELATED"/>
    <property type="match status" value="1"/>
</dbReference>
<dbReference type="EMBL" id="FXZE01000041">
    <property type="protein sequence ID" value="SMY03373.1"/>
    <property type="molecule type" value="Genomic_DNA"/>
</dbReference>
<dbReference type="AlphaFoldDB" id="A0A2H1KUA4"/>
<feature type="domain" description="Integrase catalytic" evidence="1">
    <location>
        <begin position="88"/>
        <end position="173"/>
    </location>
</feature>
<dbReference type="SUPFAM" id="SSF53098">
    <property type="entry name" value="Ribonuclease H-like"/>
    <property type="match status" value="1"/>
</dbReference>
<reference evidence="3" key="1">
    <citation type="submission" date="2017-03" db="EMBL/GenBank/DDBJ databases">
        <authorList>
            <person name="Monnet C."/>
        </authorList>
    </citation>
    <scope>NUCLEOTIDE SEQUENCE [LARGE SCALE GENOMIC DNA]</scope>
    <source>
        <strain evidence="3">P10</strain>
    </source>
</reference>
<proteinExistence type="predicted"/>
<evidence type="ECO:0000259" key="1">
    <source>
        <dbReference type="PROSITE" id="PS50994"/>
    </source>
</evidence>
<dbReference type="PROSITE" id="PS50994">
    <property type="entry name" value="INTEGRASE"/>
    <property type="match status" value="1"/>
</dbReference>
<evidence type="ECO:0000313" key="3">
    <source>
        <dbReference type="Proteomes" id="UP000234342"/>
    </source>
</evidence>
<dbReference type="InterPro" id="IPR050900">
    <property type="entry name" value="Transposase_IS3/IS150/IS904"/>
</dbReference>